<evidence type="ECO:0000256" key="2">
    <source>
        <dbReference type="SAM" id="SignalP"/>
    </source>
</evidence>
<gene>
    <name evidence="3" type="ORF">GCM10009823_03430</name>
</gene>
<feature type="compositionally biased region" description="Low complexity" evidence="1">
    <location>
        <begin position="51"/>
        <end position="67"/>
    </location>
</feature>
<accession>A0ABN2WB91</accession>
<evidence type="ECO:0000313" key="3">
    <source>
        <dbReference type="EMBL" id="GAA2088382.1"/>
    </source>
</evidence>
<feature type="chain" id="PRO_5047002218" evidence="2">
    <location>
        <begin position="31"/>
        <end position="124"/>
    </location>
</feature>
<comment type="caution">
    <text evidence="3">The sequence shown here is derived from an EMBL/GenBank/DDBJ whole genome shotgun (WGS) entry which is preliminary data.</text>
</comment>
<sequence>MRHCESMTRFNTVLAALAALLLLGAGVLLAARLAGTGTGSAPDLSPVEIVPSPAATSTADPSAEATEPPTDGADTAPAEDRPEDRFQPAPPKLYELDDDDTDGTDDADTDGDSDSEDGDDDDDD</sequence>
<proteinExistence type="predicted"/>
<feature type="region of interest" description="Disordered" evidence="1">
    <location>
        <begin position="36"/>
        <end position="124"/>
    </location>
</feature>
<evidence type="ECO:0000313" key="4">
    <source>
        <dbReference type="Proteomes" id="UP001500984"/>
    </source>
</evidence>
<feature type="signal peptide" evidence="2">
    <location>
        <begin position="1"/>
        <end position="30"/>
    </location>
</feature>
<name>A0ABN2WB91_9MICO</name>
<dbReference type="Proteomes" id="UP001500984">
    <property type="component" value="Unassembled WGS sequence"/>
</dbReference>
<feature type="compositionally biased region" description="Acidic residues" evidence="1">
    <location>
        <begin position="96"/>
        <end position="124"/>
    </location>
</feature>
<protein>
    <submittedName>
        <fullName evidence="3">Uncharacterized protein</fullName>
    </submittedName>
</protein>
<evidence type="ECO:0000256" key="1">
    <source>
        <dbReference type="SAM" id="MobiDB-lite"/>
    </source>
</evidence>
<organism evidence="3 4">
    <name type="scientific">Brevibacterium salitolerans</name>
    <dbReference type="NCBI Taxonomy" id="1403566"/>
    <lineage>
        <taxon>Bacteria</taxon>
        <taxon>Bacillati</taxon>
        <taxon>Actinomycetota</taxon>
        <taxon>Actinomycetes</taxon>
        <taxon>Micrococcales</taxon>
        <taxon>Brevibacteriaceae</taxon>
        <taxon>Brevibacterium</taxon>
    </lineage>
</organism>
<keyword evidence="2" id="KW-0732">Signal</keyword>
<keyword evidence="4" id="KW-1185">Reference proteome</keyword>
<reference evidence="3 4" key="1">
    <citation type="journal article" date="2019" name="Int. J. Syst. Evol. Microbiol.">
        <title>The Global Catalogue of Microorganisms (GCM) 10K type strain sequencing project: providing services to taxonomists for standard genome sequencing and annotation.</title>
        <authorList>
            <consortium name="The Broad Institute Genomics Platform"/>
            <consortium name="The Broad Institute Genome Sequencing Center for Infectious Disease"/>
            <person name="Wu L."/>
            <person name="Ma J."/>
        </authorList>
    </citation>
    <scope>NUCLEOTIDE SEQUENCE [LARGE SCALE GENOMIC DNA]</scope>
    <source>
        <strain evidence="3 4">JCM 15900</strain>
    </source>
</reference>
<dbReference type="EMBL" id="BAAAPZ010000002">
    <property type="protein sequence ID" value="GAA2088382.1"/>
    <property type="molecule type" value="Genomic_DNA"/>
</dbReference>